<evidence type="ECO:0000259" key="2">
    <source>
        <dbReference type="Pfam" id="PF01936"/>
    </source>
</evidence>
<feature type="compositionally biased region" description="Basic residues" evidence="1">
    <location>
        <begin position="47"/>
        <end position="58"/>
    </location>
</feature>
<dbReference type="InterPro" id="IPR021139">
    <property type="entry name" value="NYN"/>
</dbReference>
<gene>
    <name evidence="3" type="ORF">C1280_24245</name>
</gene>
<evidence type="ECO:0000256" key="1">
    <source>
        <dbReference type="SAM" id="MobiDB-lite"/>
    </source>
</evidence>
<evidence type="ECO:0000313" key="4">
    <source>
        <dbReference type="Proteomes" id="UP000245802"/>
    </source>
</evidence>
<dbReference type="Proteomes" id="UP000245802">
    <property type="component" value="Chromosome"/>
</dbReference>
<keyword evidence="4" id="KW-1185">Reference proteome</keyword>
<dbReference type="AlphaFoldDB" id="A0A2Z3GZ70"/>
<sequence length="288" mass="33175">MPMGGQRKLQPQLQGQKEGMGSESSAILAQCLRPGVRKPINVEHRRCEHRRQERHKGVPRSFRQAMHGPNAGTNRNRWGKHMLMMGKKFYVYVDGESHYIRNEGKAKKLDGFTTLGKVQRVGNSQGQDVKVRDDCHFFWDSEYLNNLHPDRKVYFTAFTGNDNVLHDAHVYLRSLHFEPYIIKEDKGLRDRRRSKANDAGVIEKPKGADIALAVRMIEDAVLDNYQIVGLFTSDADYLPVIKAVRRMGKYVVVYGFKENLGNPELEYVPDEFVDLGSYWKRTCYKIIA</sequence>
<reference evidence="3 4" key="1">
    <citation type="submission" date="2018-01" db="EMBL/GenBank/DDBJ databases">
        <title>G. obscuriglobus.</title>
        <authorList>
            <person name="Franke J."/>
            <person name="Blomberg W."/>
            <person name="Selmecki A."/>
        </authorList>
    </citation>
    <scope>NUCLEOTIDE SEQUENCE [LARGE SCALE GENOMIC DNA]</scope>
    <source>
        <strain evidence="3 4">DSM 5831</strain>
    </source>
</reference>
<evidence type="ECO:0000313" key="3">
    <source>
        <dbReference type="EMBL" id="AWM39809.1"/>
    </source>
</evidence>
<name>A0A2Z3GZ70_9BACT</name>
<feature type="region of interest" description="Disordered" evidence="1">
    <location>
        <begin position="1"/>
        <end position="25"/>
    </location>
</feature>
<dbReference type="KEGG" id="gog:C1280_24245"/>
<feature type="domain" description="NYN" evidence="2">
    <location>
        <begin position="195"/>
        <end position="275"/>
    </location>
</feature>
<accession>A0A2Z3GZ70</accession>
<dbReference type="Pfam" id="PF01936">
    <property type="entry name" value="NYN"/>
    <property type="match status" value="1"/>
</dbReference>
<protein>
    <submittedName>
        <fullName evidence="3">NYN domain-containing protein</fullName>
    </submittedName>
</protein>
<proteinExistence type="predicted"/>
<organism evidence="3 4">
    <name type="scientific">Gemmata obscuriglobus</name>
    <dbReference type="NCBI Taxonomy" id="114"/>
    <lineage>
        <taxon>Bacteria</taxon>
        <taxon>Pseudomonadati</taxon>
        <taxon>Planctomycetota</taxon>
        <taxon>Planctomycetia</taxon>
        <taxon>Gemmatales</taxon>
        <taxon>Gemmataceae</taxon>
        <taxon>Gemmata</taxon>
    </lineage>
</organism>
<feature type="region of interest" description="Disordered" evidence="1">
    <location>
        <begin position="42"/>
        <end position="75"/>
    </location>
</feature>
<dbReference type="Gene3D" id="3.40.50.1010">
    <property type="entry name" value="5'-nuclease"/>
    <property type="match status" value="1"/>
</dbReference>
<dbReference type="EMBL" id="CP025958">
    <property type="protein sequence ID" value="AWM39809.1"/>
    <property type="molecule type" value="Genomic_DNA"/>
</dbReference>
<dbReference type="GO" id="GO:0004540">
    <property type="term" value="F:RNA nuclease activity"/>
    <property type="evidence" value="ECO:0007669"/>
    <property type="project" value="InterPro"/>
</dbReference>